<dbReference type="PANTHER" id="PTHR47549">
    <property type="entry name" value="GOLGI APPARATUS MEMBRANE PROTEIN TVP38-RELATED"/>
    <property type="match status" value="1"/>
</dbReference>
<evidence type="ECO:0000256" key="3">
    <source>
        <dbReference type="ARBA" id="ARBA00022989"/>
    </source>
</evidence>
<evidence type="ECO:0000256" key="1">
    <source>
        <dbReference type="ARBA" id="ARBA00004127"/>
    </source>
</evidence>
<protein>
    <submittedName>
        <fullName evidence="7">Uncharacterized protein</fullName>
    </submittedName>
</protein>
<comment type="caution">
    <text evidence="7">The sequence shown here is derived from an EMBL/GenBank/DDBJ whole genome shotgun (WGS) entry which is preliminary data.</text>
</comment>
<dbReference type="EMBL" id="JARKIF010000004">
    <property type="protein sequence ID" value="KAJ7641452.1"/>
    <property type="molecule type" value="Genomic_DNA"/>
</dbReference>
<evidence type="ECO:0000256" key="5">
    <source>
        <dbReference type="SAM" id="MobiDB-lite"/>
    </source>
</evidence>
<evidence type="ECO:0000313" key="8">
    <source>
        <dbReference type="Proteomes" id="UP001221142"/>
    </source>
</evidence>
<accession>A0AAD7C7W3</accession>
<feature type="transmembrane region" description="Helical" evidence="6">
    <location>
        <begin position="102"/>
        <end position="120"/>
    </location>
</feature>
<evidence type="ECO:0000256" key="4">
    <source>
        <dbReference type="ARBA" id="ARBA00023136"/>
    </source>
</evidence>
<feature type="region of interest" description="Disordered" evidence="5">
    <location>
        <begin position="1"/>
        <end position="42"/>
    </location>
</feature>
<sequence>MSTHLAAPKPTYYSKPVYASSDETAPKPEISRTPSPTPSEQEILSRKNTVKEWFSAKSRKEWLKIVLVLVVVVAVIILIEAFHDKIINALKPVSNWLHGLRAGWLIPIAVLIVLSIPPFFGQGCKVGLFIHIVLSSSCSASRTFHGRRPEWRRQAVKQQVSSHFMRLFIGLGAPPPQTAQTLTGSTYQRCLL</sequence>
<keyword evidence="3 6" id="KW-1133">Transmembrane helix</keyword>
<keyword evidence="2 6" id="KW-0812">Transmembrane</keyword>
<evidence type="ECO:0000313" key="7">
    <source>
        <dbReference type="EMBL" id="KAJ7641452.1"/>
    </source>
</evidence>
<dbReference type="Proteomes" id="UP001221142">
    <property type="component" value="Unassembled WGS sequence"/>
</dbReference>
<dbReference type="AlphaFoldDB" id="A0AAD7C7W3"/>
<evidence type="ECO:0000256" key="2">
    <source>
        <dbReference type="ARBA" id="ARBA00022692"/>
    </source>
</evidence>
<dbReference type="GO" id="GO:0012505">
    <property type="term" value="C:endomembrane system"/>
    <property type="evidence" value="ECO:0007669"/>
    <property type="project" value="UniProtKB-SubCell"/>
</dbReference>
<comment type="subcellular location">
    <subcellularLocation>
        <location evidence="1">Endomembrane system</location>
        <topology evidence="1">Multi-pass membrane protein</topology>
    </subcellularLocation>
</comment>
<feature type="transmembrane region" description="Helical" evidence="6">
    <location>
        <begin position="62"/>
        <end position="82"/>
    </location>
</feature>
<name>A0AAD7C7W3_9AGAR</name>
<keyword evidence="8" id="KW-1185">Reference proteome</keyword>
<keyword evidence="4 6" id="KW-0472">Membrane</keyword>
<organism evidence="7 8">
    <name type="scientific">Roridomyces roridus</name>
    <dbReference type="NCBI Taxonomy" id="1738132"/>
    <lineage>
        <taxon>Eukaryota</taxon>
        <taxon>Fungi</taxon>
        <taxon>Dikarya</taxon>
        <taxon>Basidiomycota</taxon>
        <taxon>Agaricomycotina</taxon>
        <taxon>Agaricomycetes</taxon>
        <taxon>Agaricomycetidae</taxon>
        <taxon>Agaricales</taxon>
        <taxon>Marasmiineae</taxon>
        <taxon>Mycenaceae</taxon>
        <taxon>Roridomyces</taxon>
    </lineage>
</organism>
<dbReference type="InterPro" id="IPR051076">
    <property type="entry name" value="Golgi_membrane_TVP38/TMEM64"/>
</dbReference>
<feature type="compositionally biased region" description="Polar residues" evidence="5">
    <location>
        <begin position="32"/>
        <end position="42"/>
    </location>
</feature>
<proteinExistence type="predicted"/>
<evidence type="ECO:0000256" key="6">
    <source>
        <dbReference type="SAM" id="Phobius"/>
    </source>
</evidence>
<gene>
    <name evidence="7" type="ORF">FB45DRAFT_1053958</name>
</gene>
<dbReference type="PANTHER" id="PTHR47549:SF2">
    <property type="entry name" value="GOLGI APPARATUS MEMBRANE PROTEIN TVP38"/>
    <property type="match status" value="1"/>
</dbReference>
<reference evidence="7" key="1">
    <citation type="submission" date="2023-03" db="EMBL/GenBank/DDBJ databases">
        <title>Massive genome expansion in bonnet fungi (Mycena s.s.) driven by repeated elements and novel gene families across ecological guilds.</title>
        <authorList>
            <consortium name="Lawrence Berkeley National Laboratory"/>
            <person name="Harder C.B."/>
            <person name="Miyauchi S."/>
            <person name="Viragh M."/>
            <person name="Kuo A."/>
            <person name="Thoen E."/>
            <person name="Andreopoulos B."/>
            <person name="Lu D."/>
            <person name="Skrede I."/>
            <person name="Drula E."/>
            <person name="Henrissat B."/>
            <person name="Morin E."/>
            <person name="Kohler A."/>
            <person name="Barry K."/>
            <person name="LaButti K."/>
            <person name="Morin E."/>
            <person name="Salamov A."/>
            <person name="Lipzen A."/>
            <person name="Mereny Z."/>
            <person name="Hegedus B."/>
            <person name="Baldrian P."/>
            <person name="Stursova M."/>
            <person name="Weitz H."/>
            <person name="Taylor A."/>
            <person name="Grigoriev I.V."/>
            <person name="Nagy L.G."/>
            <person name="Martin F."/>
            <person name="Kauserud H."/>
        </authorList>
    </citation>
    <scope>NUCLEOTIDE SEQUENCE</scope>
    <source>
        <strain evidence="7">9284</strain>
    </source>
</reference>